<evidence type="ECO:0000313" key="6">
    <source>
        <dbReference type="EMBL" id="MED7826399.1"/>
    </source>
</evidence>
<dbReference type="SUPFAM" id="SSF48179">
    <property type="entry name" value="6-phosphogluconate dehydrogenase C-terminal domain-like"/>
    <property type="match status" value="1"/>
</dbReference>
<feature type="domain" description="6-phosphogluconate dehydrogenase NADP-binding" evidence="4">
    <location>
        <begin position="9"/>
        <end position="167"/>
    </location>
</feature>
<comment type="caution">
    <text evidence="6">The sequence shown here is derived from an EMBL/GenBank/DDBJ whole genome shotgun (WGS) entry which is preliminary data.</text>
</comment>
<dbReference type="PIRSF" id="PIRSF000103">
    <property type="entry name" value="HIBADH"/>
    <property type="match status" value="1"/>
</dbReference>
<dbReference type="PANTHER" id="PTHR43580:SF2">
    <property type="entry name" value="CYTOKINE-LIKE NUCLEAR FACTOR N-PAC"/>
    <property type="match status" value="1"/>
</dbReference>
<dbReference type="InterPro" id="IPR008927">
    <property type="entry name" value="6-PGluconate_DH-like_C_sf"/>
</dbReference>
<evidence type="ECO:0000259" key="4">
    <source>
        <dbReference type="Pfam" id="PF03446"/>
    </source>
</evidence>
<protein>
    <submittedName>
        <fullName evidence="6">NAD(P)-dependent oxidoreductase</fullName>
        <ecNumber evidence="6">1.1.-.-</ecNumber>
    </submittedName>
</protein>
<proteinExistence type="inferred from homology"/>
<keyword evidence="7" id="KW-1185">Reference proteome</keyword>
<feature type="domain" description="3-hydroxyisobutyrate dehydrogenase-like NAD-binding" evidence="5">
    <location>
        <begin position="174"/>
        <end position="286"/>
    </location>
</feature>
<dbReference type="Gene3D" id="3.40.50.720">
    <property type="entry name" value="NAD(P)-binding Rossmann-like Domain"/>
    <property type="match status" value="1"/>
</dbReference>
<evidence type="ECO:0000259" key="5">
    <source>
        <dbReference type="Pfam" id="PF14833"/>
    </source>
</evidence>
<dbReference type="RefSeq" id="WP_329510798.1">
    <property type="nucleotide sequence ID" value="NZ_BAAAYZ010000067.1"/>
</dbReference>
<dbReference type="Gene3D" id="1.10.1040.10">
    <property type="entry name" value="N-(1-d-carboxylethyl)-l-norvaline Dehydrogenase, domain 2"/>
    <property type="match status" value="1"/>
</dbReference>
<reference evidence="6" key="1">
    <citation type="submission" date="2024-01" db="EMBL/GenBank/DDBJ databases">
        <title>First draft genome sequence data of TA4-1, the type strain of Gram-positive actinobacterium Streptomyces chiangmaiensis.</title>
        <authorList>
            <person name="Yasawong M."/>
            <person name="Nantapong N."/>
        </authorList>
    </citation>
    <scope>NUCLEOTIDE SEQUENCE</scope>
    <source>
        <strain evidence="6">TA4-1</strain>
    </source>
</reference>
<dbReference type="InterPro" id="IPR006115">
    <property type="entry name" value="6PGDH_NADP-bd"/>
</dbReference>
<dbReference type="InterPro" id="IPR013328">
    <property type="entry name" value="6PGD_dom2"/>
</dbReference>
<evidence type="ECO:0000313" key="7">
    <source>
        <dbReference type="Proteomes" id="UP001333996"/>
    </source>
</evidence>
<dbReference type="PANTHER" id="PTHR43580">
    <property type="entry name" value="OXIDOREDUCTASE GLYR1-RELATED"/>
    <property type="match status" value="1"/>
</dbReference>
<accession>A0ABU7FR14</accession>
<organism evidence="6 7">
    <name type="scientific">Streptomyces chiangmaiensis</name>
    <dbReference type="NCBI Taxonomy" id="766497"/>
    <lineage>
        <taxon>Bacteria</taxon>
        <taxon>Bacillati</taxon>
        <taxon>Actinomycetota</taxon>
        <taxon>Actinomycetes</taxon>
        <taxon>Kitasatosporales</taxon>
        <taxon>Streptomycetaceae</taxon>
        <taxon>Streptomyces</taxon>
    </lineage>
</organism>
<dbReference type="SUPFAM" id="SSF51735">
    <property type="entry name" value="NAD(P)-binding Rossmann-fold domains"/>
    <property type="match status" value="1"/>
</dbReference>
<dbReference type="GO" id="GO:0016491">
    <property type="term" value="F:oxidoreductase activity"/>
    <property type="evidence" value="ECO:0007669"/>
    <property type="project" value="UniProtKB-KW"/>
</dbReference>
<keyword evidence="3" id="KW-0520">NAD</keyword>
<dbReference type="InterPro" id="IPR051265">
    <property type="entry name" value="HIBADH-related_NP60_sf"/>
</dbReference>
<dbReference type="InterPro" id="IPR036291">
    <property type="entry name" value="NAD(P)-bd_dom_sf"/>
</dbReference>
<name>A0ABU7FR14_9ACTN</name>
<keyword evidence="2 6" id="KW-0560">Oxidoreductase</keyword>
<dbReference type="EMBL" id="JAYWVC010000155">
    <property type="protein sequence ID" value="MED7826399.1"/>
    <property type="molecule type" value="Genomic_DNA"/>
</dbReference>
<evidence type="ECO:0000256" key="1">
    <source>
        <dbReference type="ARBA" id="ARBA00009080"/>
    </source>
</evidence>
<dbReference type="Proteomes" id="UP001333996">
    <property type="component" value="Unassembled WGS sequence"/>
</dbReference>
<dbReference type="Pfam" id="PF14833">
    <property type="entry name" value="NAD_binding_11"/>
    <property type="match status" value="1"/>
</dbReference>
<dbReference type="EC" id="1.1.-.-" evidence="6"/>
<comment type="similarity">
    <text evidence="1">Belongs to the HIBADH-related family.</text>
</comment>
<dbReference type="InterPro" id="IPR015815">
    <property type="entry name" value="HIBADH-related"/>
</dbReference>
<sequence length="313" mass="33180">MTVSTPRPTIGWAGTGRMGYAMVSRLLHAGHDVTVYNRTRSKCEPLGELGATIVDSAAELADRDVVFTMVSASKDFAEVALGEQGILRQPAKPRILVDCSTVSRDVSAQVRREAEHVGTALLVAPVSGNAKVVKAGRLSMVASGPREVFDEAQPLLTTIAASVTYAGQDDLARLVKLAHNIFLGVVTQSMAEITVLAERGGVSRAAFLEFLNGSVLGSVFTRYKTPAFVNLDFTPTFTPELLRKDFDLGLAAARELGVPMPVAALTHHIVQQSLGRGHHDTDFAVLLSEAARSAGLTLEPEDADVSDGLSASS</sequence>
<evidence type="ECO:0000256" key="3">
    <source>
        <dbReference type="ARBA" id="ARBA00023027"/>
    </source>
</evidence>
<gene>
    <name evidence="6" type="ORF">VXC91_31735</name>
</gene>
<dbReference type="InterPro" id="IPR029154">
    <property type="entry name" value="HIBADH-like_NADP-bd"/>
</dbReference>
<evidence type="ECO:0000256" key="2">
    <source>
        <dbReference type="ARBA" id="ARBA00023002"/>
    </source>
</evidence>
<dbReference type="Pfam" id="PF03446">
    <property type="entry name" value="NAD_binding_2"/>
    <property type="match status" value="1"/>
</dbReference>